<dbReference type="NCBIfam" id="NF005565">
    <property type="entry name" value="PRK07235.1"/>
    <property type="match status" value="1"/>
</dbReference>
<dbReference type="PANTHER" id="PTHR11895:SF170">
    <property type="entry name" value="AMIDASE"/>
    <property type="match status" value="1"/>
</dbReference>
<dbReference type="AlphaFoldDB" id="A0AAN8JFN8"/>
<evidence type="ECO:0000256" key="1">
    <source>
        <dbReference type="ARBA" id="ARBA00009199"/>
    </source>
</evidence>
<dbReference type="PANTHER" id="PTHR11895">
    <property type="entry name" value="TRANSAMIDASE"/>
    <property type="match status" value="1"/>
</dbReference>
<reference evidence="3 4" key="1">
    <citation type="submission" date="2024-01" db="EMBL/GenBank/DDBJ databases">
        <title>The genome of the rayed Mediterranean limpet Patella caerulea (Linnaeus, 1758).</title>
        <authorList>
            <person name="Anh-Thu Weber A."/>
            <person name="Halstead-Nussloch G."/>
        </authorList>
    </citation>
    <scope>NUCLEOTIDE SEQUENCE [LARGE SCALE GENOMIC DNA]</scope>
    <source>
        <strain evidence="3">AATW-2023a</strain>
        <tissue evidence="3">Whole specimen</tissue>
    </source>
</reference>
<comment type="caution">
    <text evidence="3">The sequence shown here is derived from an EMBL/GenBank/DDBJ whole genome shotgun (WGS) entry which is preliminary data.</text>
</comment>
<evidence type="ECO:0000259" key="2">
    <source>
        <dbReference type="Pfam" id="PF01425"/>
    </source>
</evidence>
<dbReference type="EMBL" id="JAZGQO010000010">
    <property type="protein sequence ID" value="KAK6177301.1"/>
    <property type="molecule type" value="Genomic_DNA"/>
</dbReference>
<dbReference type="Gene3D" id="3.90.1300.10">
    <property type="entry name" value="Amidase signature (AS) domain"/>
    <property type="match status" value="1"/>
</dbReference>
<accession>A0AAN8JFN8</accession>
<organism evidence="3 4">
    <name type="scientific">Patella caerulea</name>
    <name type="common">Rayed Mediterranean limpet</name>
    <dbReference type="NCBI Taxonomy" id="87958"/>
    <lineage>
        <taxon>Eukaryota</taxon>
        <taxon>Metazoa</taxon>
        <taxon>Spiralia</taxon>
        <taxon>Lophotrochozoa</taxon>
        <taxon>Mollusca</taxon>
        <taxon>Gastropoda</taxon>
        <taxon>Patellogastropoda</taxon>
        <taxon>Patelloidea</taxon>
        <taxon>Patellidae</taxon>
        <taxon>Patella</taxon>
    </lineage>
</organism>
<gene>
    <name evidence="3" type="ORF">SNE40_015428</name>
</gene>
<dbReference type="GO" id="GO:0003824">
    <property type="term" value="F:catalytic activity"/>
    <property type="evidence" value="ECO:0007669"/>
    <property type="project" value="InterPro"/>
</dbReference>
<sequence length="514" mass="55087">MASGQGLYKSPAVCPPTEDDLQKLSEDLNLKCTTEEIQAITAQFKNTATSFQRLSELPEPALPVKYPRVPGYRPAENDNPYNAWSWKCDIKGAATGKLAGKTVGIKDNIAVAGVPMMNGSKILEGYVPEFDATVVTRVLDAGGRILGKTACEDLCFSGCSSTCSSGPVRNPADETRTVGGSSSGSAALVAGKVVDMAIGGDQGGSIRIPASWSGIVGLKPTWGLVPYTGAMPIELTVDHLGPMAANVHDCALLLEALAGYDEGRDPRQPRDLKVEPYTTLLDKGISGKKIGLLQEGFSTCTEQDVAEMVEQAAQTLTKAGAKVEKVSVPMHLDSAAIWTGVCMQGAYNNMIVGNGNGYQWKGYYATSLQEAYFRGRTTRPYDNSRVVKMLCLVGEYMNRNYGNKFYAKGQNLTTVLTQAYDKVLQEYDVLILPTLPYKASKLPQANCSTPEFFETALSMVINTAAADSTGHPALSINAGNIGGLPVGMMIMGRHFDETTVLQVARAFEKIRDGK</sequence>
<dbReference type="Proteomes" id="UP001347796">
    <property type="component" value="Unassembled WGS sequence"/>
</dbReference>
<dbReference type="PROSITE" id="PS00571">
    <property type="entry name" value="AMIDASES"/>
    <property type="match status" value="1"/>
</dbReference>
<dbReference type="InterPro" id="IPR036928">
    <property type="entry name" value="AS_sf"/>
</dbReference>
<dbReference type="SUPFAM" id="SSF75304">
    <property type="entry name" value="Amidase signature (AS) enzymes"/>
    <property type="match status" value="1"/>
</dbReference>
<comment type="similarity">
    <text evidence="1">Belongs to the amidase family.</text>
</comment>
<feature type="domain" description="Amidase" evidence="2">
    <location>
        <begin position="91"/>
        <end position="501"/>
    </location>
</feature>
<dbReference type="InterPro" id="IPR000120">
    <property type="entry name" value="Amidase"/>
</dbReference>
<evidence type="ECO:0000313" key="4">
    <source>
        <dbReference type="Proteomes" id="UP001347796"/>
    </source>
</evidence>
<keyword evidence="4" id="KW-1185">Reference proteome</keyword>
<protein>
    <recommendedName>
        <fullName evidence="2">Amidase domain-containing protein</fullName>
    </recommendedName>
</protein>
<proteinExistence type="inferred from homology"/>
<dbReference type="InterPro" id="IPR020556">
    <property type="entry name" value="Amidase_CS"/>
</dbReference>
<evidence type="ECO:0000313" key="3">
    <source>
        <dbReference type="EMBL" id="KAK6177301.1"/>
    </source>
</evidence>
<dbReference type="InterPro" id="IPR023631">
    <property type="entry name" value="Amidase_dom"/>
</dbReference>
<name>A0AAN8JFN8_PATCE</name>
<dbReference type="Pfam" id="PF01425">
    <property type="entry name" value="Amidase"/>
    <property type="match status" value="1"/>
</dbReference>